<dbReference type="Pfam" id="PF03235">
    <property type="entry name" value="GmrSD_N"/>
    <property type="match status" value="1"/>
</dbReference>
<gene>
    <name evidence="3" type="ORF">PDIGIT_LOCUS1340</name>
</gene>
<dbReference type="InterPro" id="IPR004919">
    <property type="entry name" value="GmrSD_N"/>
</dbReference>
<name>A0A9W4XPX4_9PLEO</name>
<dbReference type="EMBL" id="CAOQHR010000001">
    <property type="protein sequence ID" value="CAI6260838.1"/>
    <property type="molecule type" value="Genomic_DNA"/>
</dbReference>
<feature type="region of interest" description="Disordered" evidence="1">
    <location>
        <begin position="393"/>
        <end position="482"/>
    </location>
</feature>
<evidence type="ECO:0000313" key="3">
    <source>
        <dbReference type="EMBL" id="CAI6260838.1"/>
    </source>
</evidence>
<dbReference type="PANTHER" id="PTHR39639">
    <property type="entry name" value="CHROMOSOME 16, WHOLE GENOME SHOTGUN SEQUENCE"/>
    <property type="match status" value="1"/>
</dbReference>
<feature type="compositionally biased region" description="Polar residues" evidence="1">
    <location>
        <begin position="464"/>
        <end position="482"/>
    </location>
</feature>
<evidence type="ECO:0000256" key="1">
    <source>
        <dbReference type="SAM" id="MobiDB-lite"/>
    </source>
</evidence>
<feature type="compositionally biased region" description="Polar residues" evidence="1">
    <location>
        <begin position="432"/>
        <end position="452"/>
    </location>
</feature>
<protein>
    <recommendedName>
        <fullName evidence="2">GmrSD restriction endonucleases N-terminal domain-containing protein</fullName>
    </recommendedName>
</protein>
<dbReference type="OrthoDB" id="5419821at2759"/>
<dbReference type="Proteomes" id="UP001152607">
    <property type="component" value="Unassembled WGS sequence"/>
</dbReference>
<feature type="domain" description="GmrSD restriction endonucleases N-terminal" evidence="2">
    <location>
        <begin position="41"/>
        <end position="166"/>
    </location>
</feature>
<sequence>MTDVAWKHESDGGEDPSIFKPQLQKPVPVMRTVKYFMDGLNNGSIDIDPDYQRDVVWPADRMSSLINSLMENYYVPPIILNRKRVMKKHVHMCVDGKQRLTSVKRFIQGDIPCRDHDGEKWFFTDNNSTKQKKNILPEEIQNEFWTKDFVSIEYCDIFPEQEEDLFARVQMGMPLTPAEKLRASSGPWQELTRRYLNDFPAIYQLLKDVSHARDFAITMECFTQIMEVQQNRPSNDKAPVFRCTVIQATKLANAYKDELDDATKSHMARVWTTFQELVDMDPITFNNADKHLHGVQTFAPLEMVATTVLISMYVETRSNRVLLEYVRAMRTALREEYKELRISVEAWKSVWRWLSRPPHYGNSNSEQEITNTQNVAMESARRPRANLLALRQHGLATQKSNNSIPDATKDRPTKKRRIGSKAAICPSPELPPTSTDDFSTAQDILPVSSTSARKTRVPSKRMSTELSSKSPQAQPSLPLTPSEVRQNRISELNSYRAPLAPMGQVSPFTSVGPHARQKENQAPTMSRRKIIQIETPSTQSKSNSPTIPHLDGTVDEMHDNGRERETGPELWASFCSRTVGKRQQRTVSEQSPTWNDIQHGHTVSSTGKTMARRRIIDLVS</sequence>
<dbReference type="AlphaFoldDB" id="A0A9W4XPX4"/>
<feature type="compositionally biased region" description="Polar residues" evidence="1">
    <location>
        <begin position="395"/>
        <end position="405"/>
    </location>
</feature>
<feature type="region of interest" description="Disordered" evidence="1">
    <location>
        <begin position="1"/>
        <end position="20"/>
    </location>
</feature>
<dbReference type="PANTHER" id="PTHR39639:SF1">
    <property type="entry name" value="DUF262 DOMAIN-CONTAINING PROTEIN"/>
    <property type="match status" value="1"/>
</dbReference>
<keyword evidence="4" id="KW-1185">Reference proteome</keyword>
<feature type="compositionally biased region" description="Basic and acidic residues" evidence="1">
    <location>
        <begin position="1"/>
        <end position="11"/>
    </location>
</feature>
<feature type="compositionally biased region" description="Polar residues" evidence="1">
    <location>
        <begin position="535"/>
        <end position="546"/>
    </location>
</feature>
<proteinExistence type="predicted"/>
<feature type="compositionally biased region" description="Polar residues" evidence="1">
    <location>
        <begin position="585"/>
        <end position="608"/>
    </location>
</feature>
<feature type="region of interest" description="Disordered" evidence="1">
    <location>
        <begin position="535"/>
        <end position="568"/>
    </location>
</feature>
<organism evidence="3 4">
    <name type="scientific">Periconia digitata</name>
    <dbReference type="NCBI Taxonomy" id="1303443"/>
    <lineage>
        <taxon>Eukaryota</taxon>
        <taxon>Fungi</taxon>
        <taxon>Dikarya</taxon>
        <taxon>Ascomycota</taxon>
        <taxon>Pezizomycotina</taxon>
        <taxon>Dothideomycetes</taxon>
        <taxon>Pleosporomycetidae</taxon>
        <taxon>Pleosporales</taxon>
        <taxon>Massarineae</taxon>
        <taxon>Periconiaceae</taxon>
        <taxon>Periconia</taxon>
    </lineage>
</organism>
<accession>A0A9W4XPX4</accession>
<feature type="region of interest" description="Disordered" evidence="1">
    <location>
        <begin position="582"/>
        <end position="608"/>
    </location>
</feature>
<reference evidence="3" key="1">
    <citation type="submission" date="2023-01" db="EMBL/GenBank/DDBJ databases">
        <authorList>
            <person name="Van Ghelder C."/>
            <person name="Rancurel C."/>
        </authorList>
    </citation>
    <scope>NUCLEOTIDE SEQUENCE</scope>
    <source>
        <strain evidence="3">CNCM I-4278</strain>
    </source>
</reference>
<feature type="compositionally biased region" description="Basic and acidic residues" evidence="1">
    <location>
        <begin position="555"/>
        <end position="567"/>
    </location>
</feature>
<evidence type="ECO:0000259" key="2">
    <source>
        <dbReference type="Pfam" id="PF03235"/>
    </source>
</evidence>
<evidence type="ECO:0000313" key="4">
    <source>
        <dbReference type="Proteomes" id="UP001152607"/>
    </source>
</evidence>
<comment type="caution">
    <text evidence="3">The sequence shown here is derived from an EMBL/GenBank/DDBJ whole genome shotgun (WGS) entry which is preliminary data.</text>
</comment>